<keyword evidence="3" id="KW-1185">Reference proteome</keyword>
<dbReference type="STRING" id="290317.Cpha266_1505"/>
<gene>
    <name evidence="2" type="ordered locus">Cpha266_1505</name>
</gene>
<reference evidence="2 3" key="1">
    <citation type="submission" date="2006-12" db="EMBL/GenBank/DDBJ databases">
        <title>Complete sequence of Chlorobium phaeobacteroides DSM 266.</title>
        <authorList>
            <consortium name="US DOE Joint Genome Institute"/>
            <person name="Copeland A."/>
            <person name="Lucas S."/>
            <person name="Lapidus A."/>
            <person name="Barry K."/>
            <person name="Detter J.C."/>
            <person name="Glavina del Rio T."/>
            <person name="Hammon N."/>
            <person name="Israni S."/>
            <person name="Pitluck S."/>
            <person name="Goltsman E."/>
            <person name="Schmutz J."/>
            <person name="Larimer F."/>
            <person name="Land M."/>
            <person name="Hauser L."/>
            <person name="Mikhailova N."/>
            <person name="Li T."/>
            <person name="Overmann J."/>
            <person name="Bryant D.A."/>
            <person name="Richardson P."/>
        </authorList>
    </citation>
    <scope>NUCLEOTIDE SEQUENCE [LARGE SCALE GENOMIC DNA]</scope>
    <source>
        <strain evidence="2 3">DSM 266</strain>
    </source>
</reference>
<name>A1BGK0_CHLPD</name>
<dbReference type="InterPro" id="IPR052345">
    <property type="entry name" value="Rad_response_metalloprotease"/>
</dbReference>
<sequence length="383" mass="43203">MKVAVNAQVLEWALDRSLRRESLEQKFPKLSGWRDGDALPTFRQLHNFAKAAAVPFGYLLLQAPPVEQLPIANFRTVSGESGSGFSPELIDTIQAMQRRQVWMREYLIAEGHDRLPFVGSDRIDTDPVMIARNIRGVLGIDENWAANQPNWSNALSALIRLVELAGIMVMSNGIVENNTHRKLDPQEFRGFVLVDDYAPLVFLNGADGKAARMFTLAHELAHIWIGVSAAFDLRELQPADNENERACNRIAAEFLVPSVVLAEVWPQVHGRDNPFQLLAKRFKVSEIVAARRLLDMGFIARAEFMKFYRAWQDQEQRLAKKAGDDGGGDFYANQNIRIGNRFGDLLTRSVQAGTTLYTDAWRLTGLKKNTFQEYAQKIFGRSV</sequence>
<evidence type="ECO:0000259" key="1">
    <source>
        <dbReference type="Pfam" id="PF06114"/>
    </source>
</evidence>
<evidence type="ECO:0000313" key="2">
    <source>
        <dbReference type="EMBL" id="ABL65527.1"/>
    </source>
</evidence>
<feature type="domain" description="IrrE N-terminal-like" evidence="1">
    <location>
        <begin position="165"/>
        <end position="293"/>
    </location>
</feature>
<dbReference type="AlphaFoldDB" id="A1BGK0"/>
<dbReference type="HOGENOM" id="CLU_057454_1_0_10"/>
<proteinExistence type="predicted"/>
<dbReference type="PANTHER" id="PTHR43236:SF2">
    <property type="entry name" value="BLL0069 PROTEIN"/>
    <property type="match status" value="1"/>
</dbReference>
<dbReference type="OrthoDB" id="9796786at2"/>
<dbReference type="Gene3D" id="1.10.10.2910">
    <property type="match status" value="1"/>
</dbReference>
<dbReference type="RefSeq" id="WP_011745339.1">
    <property type="nucleotide sequence ID" value="NC_008639.1"/>
</dbReference>
<dbReference type="InterPro" id="IPR010359">
    <property type="entry name" value="IrrE_HExxH"/>
</dbReference>
<organism evidence="2 3">
    <name type="scientific">Chlorobium phaeobacteroides (strain DSM 266 / SMG 266 / 2430)</name>
    <dbReference type="NCBI Taxonomy" id="290317"/>
    <lineage>
        <taxon>Bacteria</taxon>
        <taxon>Pseudomonadati</taxon>
        <taxon>Chlorobiota</taxon>
        <taxon>Chlorobiia</taxon>
        <taxon>Chlorobiales</taxon>
        <taxon>Chlorobiaceae</taxon>
        <taxon>Chlorobium/Pelodictyon group</taxon>
        <taxon>Chlorobium</taxon>
    </lineage>
</organism>
<dbReference type="eggNOG" id="COG2856">
    <property type="taxonomic scope" value="Bacteria"/>
</dbReference>
<dbReference type="PANTHER" id="PTHR43236">
    <property type="entry name" value="ANTITOXIN HIGA1"/>
    <property type="match status" value="1"/>
</dbReference>
<protein>
    <recommendedName>
        <fullName evidence="1">IrrE N-terminal-like domain-containing protein</fullName>
    </recommendedName>
</protein>
<dbReference type="Pfam" id="PF06114">
    <property type="entry name" value="Peptidase_M78"/>
    <property type="match status" value="1"/>
</dbReference>
<dbReference type="Proteomes" id="UP000008701">
    <property type="component" value="Chromosome"/>
</dbReference>
<evidence type="ECO:0000313" key="3">
    <source>
        <dbReference type="Proteomes" id="UP000008701"/>
    </source>
</evidence>
<dbReference type="EMBL" id="CP000492">
    <property type="protein sequence ID" value="ABL65527.1"/>
    <property type="molecule type" value="Genomic_DNA"/>
</dbReference>
<accession>A1BGK0</accession>
<dbReference type="KEGG" id="cph:Cpha266_1505"/>